<evidence type="ECO:0000313" key="2">
    <source>
        <dbReference type="EMBL" id="KNE92761.1"/>
    </source>
</evidence>
<organism evidence="2 3">
    <name type="scientific">Puccinia striiformis f. sp. tritici PST-78</name>
    <dbReference type="NCBI Taxonomy" id="1165861"/>
    <lineage>
        <taxon>Eukaryota</taxon>
        <taxon>Fungi</taxon>
        <taxon>Dikarya</taxon>
        <taxon>Basidiomycota</taxon>
        <taxon>Pucciniomycotina</taxon>
        <taxon>Pucciniomycetes</taxon>
        <taxon>Pucciniales</taxon>
        <taxon>Pucciniaceae</taxon>
        <taxon>Puccinia</taxon>
    </lineage>
</organism>
<gene>
    <name evidence="2" type="ORF">PSTG_13819</name>
</gene>
<dbReference type="EMBL" id="AJIL01000154">
    <property type="protein sequence ID" value="KNE92761.1"/>
    <property type="molecule type" value="Genomic_DNA"/>
</dbReference>
<sequence>MPTKVIQASSPPSPTRTNDPVLSKKVPEPSEPMRDELQGAVEWPETVTCEMNIDEWERALKSNGLLKQFSDVIDGFKNGFHQGIPTHDLGNNWFFYSPPNHQGALLLREKIEETIRKEIEAKRMFGPYSEEQVHNRFGFFRTNPLGAAINGDGLVRPINDLSYPRNDSIPSVNSFVNKHDYDTTWDDFKTVSKFFRNQTQPLLLAIFDWEKAYRSKDQWPFLMVRDFNNQILIDTRIAFGGVAGCGSFGRPADAWKQIMLKEFPLLAAFRWVDDNLFVKTVDSPVDLDQIVERSNKLGVKTNPTKISSFKEEQKYIGWVGDASTSFGIGILIGRRWAQFQLTNEWDEGPAPKRDIAWLETVAIRLGLLVLAKLGAIPGKAFIAWTDNTTTENLISKRKSNHLNANEEWKVIQDTLIKMQIDITSRRVTSKNNRADALSRGDCSKHLPQDMVPIVVPFDLECRMFQSF</sequence>
<dbReference type="AlphaFoldDB" id="A0A0L0V0P9"/>
<feature type="region of interest" description="Disordered" evidence="1">
    <location>
        <begin position="1"/>
        <end position="35"/>
    </location>
</feature>
<evidence type="ECO:0000313" key="3">
    <source>
        <dbReference type="Proteomes" id="UP000054564"/>
    </source>
</evidence>
<dbReference type="STRING" id="1165861.A0A0L0V0P9"/>
<dbReference type="InterPro" id="IPR052055">
    <property type="entry name" value="Hepadnavirus_pol/RT"/>
</dbReference>
<reference evidence="3" key="1">
    <citation type="submission" date="2014-03" db="EMBL/GenBank/DDBJ databases">
        <title>The Genome Sequence of Puccinia striiformis f. sp. tritici PST-78.</title>
        <authorList>
            <consortium name="The Broad Institute Genome Sequencing Platform"/>
            <person name="Cuomo C."/>
            <person name="Hulbert S."/>
            <person name="Chen X."/>
            <person name="Walker B."/>
            <person name="Young S.K."/>
            <person name="Zeng Q."/>
            <person name="Gargeya S."/>
            <person name="Fitzgerald M."/>
            <person name="Haas B."/>
            <person name="Abouelleil A."/>
            <person name="Alvarado L."/>
            <person name="Arachchi H.M."/>
            <person name="Berlin A.M."/>
            <person name="Chapman S.B."/>
            <person name="Goldberg J."/>
            <person name="Griggs A."/>
            <person name="Gujja S."/>
            <person name="Hansen M."/>
            <person name="Howarth C."/>
            <person name="Imamovic A."/>
            <person name="Larimer J."/>
            <person name="McCowan C."/>
            <person name="Montmayeur A."/>
            <person name="Murphy C."/>
            <person name="Neiman D."/>
            <person name="Pearson M."/>
            <person name="Priest M."/>
            <person name="Roberts A."/>
            <person name="Saif S."/>
            <person name="Shea T."/>
            <person name="Sisk P."/>
            <person name="Sykes S."/>
            <person name="Wortman J."/>
            <person name="Nusbaum C."/>
            <person name="Birren B."/>
        </authorList>
    </citation>
    <scope>NUCLEOTIDE SEQUENCE [LARGE SCALE GENOMIC DNA]</scope>
    <source>
        <strain evidence="3">race PST-78</strain>
    </source>
</reference>
<dbReference type="PANTHER" id="PTHR33050">
    <property type="entry name" value="REVERSE TRANSCRIPTASE DOMAIN-CONTAINING PROTEIN"/>
    <property type="match status" value="1"/>
</dbReference>
<comment type="caution">
    <text evidence="2">The sequence shown here is derived from an EMBL/GenBank/DDBJ whole genome shotgun (WGS) entry which is preliminary data.</text>
</comment>
<evidence type="ECO:0000256" key="1">
    <source>
        <dbReference type="SAM" id="MobiDB-lite"/>
    </source>
</evidence>
<keyword evidence="3" id="KW-1185">Reference proteome</keyword>
<dbReference type="PANTHER" id="PTHR33050:SF7">
    <property type="entry name" value="RIBONUCLEASE H"/>
    <property type="match status" value="1"/>
</dbReference>
<accession>A0A0L0V0P9</accession>
<evidence type="ECO:0008006" key="4">
    <source>
        <dbReference type="Google" id="ProtNLM"/>
    </source>
</evidence>
<feature type="compositionally biased region" description="Basic and acidic residues" evidence="1">
    <location>
        <begin position="25"/>
        <end position="35"/>
    </location>
</feature>
<dbReference type="Proteomes" id="UP000054564">
    <property type="component" value="Unassembled WGS sequence"/>
</dbReference>
<protein>
    <recommendedName>
        <fullName evidence="4">Reverse transcriptase domain-containing protein</fullName>
    </recommendedName>
</protein>
<proteinExistence type="predicted"/>
<feature type="compositionally biased region" description="Polar residues" evidence="1">
    <location>
        <begin position="1"/>
        <end position="20"/>
    </location>
</feature>
<name>A0A0L0V0P9_9BASI</name>